<dbReference type="InterPro" id="IPR002401">
    <property type="entry name" value="Cyt_P450_E_grp-I"/>
</dbReference>
<comment type="subcellular location">
    <subcellularLocation>
        <location evidence="3">Endoplasmic reticulum membrane</location>
        <topology evidence="3">Peripheral membrane protein</topology>
    </subcellularLocation>
    <subcellularLocation>
        <location evidence="2">Microsome membrane</location>
        <topology evidence="2">Peripheral membrane protein</topology>
    </subcellularLocation>
</comment>
<dbReference type="PROSITE" id="PS00086">
    <property type="entry name" value="CYTOCHROME_P450"/>
    <property type="match status" value="1"/>
</dbReference>
<comment type="cofactor">
    <cofactor evidence="1 13">
        <name>heme</name>
        <dbReference type="ChEBI" id="CHEBI:30413"/>
    </cofactor>
</comment>
<protein>
    <recommendedName>
        <fullName evidence="17">Cytochrome P450 4C1-like</fullName>
    </recommendedName>
</protein>
<feature type="binding site" description="axial binding residue" evidence="13">
    <location>
        <position position="449"/>
    </location>
    <ligand>
        <name>heme</name>
        <dbReference type="ChEBI" id="CHEBI:30413"/>
    </ligand>
    <ligandPart>
        <name>Fe</name>
        <dbReference type="ChEBI" id="CHEBI:18248"/>
    </ligandPart>
</feature>
<evidence type="ECO:0000256" key="5">
    <source>
        <dbReference type="ARBA" id="ARBA00022617"/>
    </source>
</evidence>
<dbReference type="GO" id="GO:0004497">
    <property type="term" value="F:monooxygenase activity"/>
    <property type="evidence" value="ECO:0007669"/>
    <property type="project" value="UniProtKB-KW"/>
</dbReference>
<name>A0AAV7XNG3_9NEOP</name>
<dbReference type="Pfam" id="PF00067">
    <property type="entry name" value="p450"/>
    <property type="match status" value="1"/>
</dbReference>
<evidence type="ECO:0000256" key="2">
    <source>
        <dbReference type="ARBA" id="ARBA00004174"/>
    </source>
</evidence>
<comment type="similarity">
    <text evidence="4 14">Belongs to the cytochrome P450 family.</text>
</comment>
<dbReference type="FunFam" id="1.10.630.10:FF:000182">
    <property type="entry name" value="Cytochrome P450 3A4"/>
    <property type="match status" value="1"/>
</dbReference>
<dbReference type="InterPro" id="IPR017972">
    <property type="entry name" value="Cyt_P450_CS"/>
</dbReference>
<gene>
    <name evidence="15" type="ORF">ONE63_009352</name>
</gene>
<dbReference type="InterPro" id="IPR050196">
    <property type="entry name" value="Cytochrome_P450_Monoox"/>
</dbReference>
<comment type="caution">
    <text evidence="15">The sequence shown here is derived from an EMBL/GenBank/DDBJ whole genome shotgun (WGS) entry which is preliminary data.</text>
</comment>
<dbReference type="PRINTS" id="PR00463">
    <property type="entry name" value="EP450I"/>
</dbReference>
<dbReference type="GO" id="GO:0016705">
    <property type="term" value="F:oxidoreductase activity, acting on paired donors, with incorporation or reduction of molecular oxygen"/>
    <property type="evidence" value="ECO:0007669"/>
    <property type="project" value="InterPro"/>
</dbReference>
<evidence type="ECO:0000256" key="8">
    <source>
        <dbReference type="ARBA" id="ARBA00022848"/>
    </source>
</evidence>
<evidence type="ECO:0000313" key="15">
    <source>
        <dbReference type="EMBL" id="KAJ1526193.1"/>
    </source>
</evidence>
<dbReference type="SUPFAM" id="SSF48264">
    <property type="entry name" value="Cytochrome P450"/>
    <property type="match status" value="1"/>
</dbReference>
<keyword evidence="6 13" id="KW-0479">Metal-binding</keyword>
<dbReference type="Gene3D" id="1.10.630.10">
    <property type="entry name" value="Cytochrome P450"/>
    <property type="match status" value="1"/>
</dbReference>
<accession>A0AAV7XNG3</accession>
<evidence type="ECO:0000256" key="13">
    <source>
        <dbReference type="PIRSR" id="PIRSR602401-1"/>
    </source>
</evidence>
<evidence type="ECO:0000256" key="7">
    <source>
        <dbReference type="ARBA" id="ARBA00022824"/>
    </source>
</evidence>
<reference evidence="15" key="1">
    <citation type="submission" date="2022-12" db="EMBL/GenBank/DDBJ databases">
        <title>Chromosome-level genome assembly of the bean flower thrips Megalurothrips usitatus.</title>
        <authorList>
            <person name="Ma L."/>
            <person name="Liu Q."/>
            <person name="Li H."/>
            <person name="Cai W."/>
        </authorList>
    </citation>
    <scope>NUCLEOTIDE SEQUENCE</scope>
    <source>
        <strain evidence="15">Cailab_2022a</strain>
    </source>
</reference>
<evidence type="ECO:0000256" key="9">
    <source>
        <dbReference type="ARBA" id="ARBA00023002"/>
    </source>
</evidence>
<dbReference type="InterPro" id="IPR036396">
    <property type="entry name" value="Cyt_P450_sf"/>
</dbReference>
<dbReference type="PANTHER" id="PTHR24291">
    <property type="entry name" value="CYTOCHROME P450 FAMILY 4"/>
    <property type="match status" value="1"/>
</dbReference>
<keyword evidence="12" id="KW-0472">Membrane</keyword>
<evidence type="ECO:0000256" key="11">
    <source>
        <dbReference type="ARBA" id="ARBA00023033"/>
    </source>
</evidence>
<keyword evidence="5 13" id="KW-0349">Heme</keyword>
<dbReference type="PANTHER" id="PTHR24291:SF189">
    <property type="entry name" value="CYTOCHROME P450 4C3-RELATED"/>
    <property type="match status" value="1"/>
</dbReference>
<dbReference type="GO" id="GO:0005506">
    <property type="term" value="F:iron ion binding"/>
    <property type="evidence" value="ECO:0007669"/>
    <property type="project" value="InterPro"/>
</dbReference>
<evidence type="ECO:0000256" key="1">
    <source>
        <dbReference type="ARBA" id="ARBA00001971"/>
    </source>
</evidence>
<evidence type="ECO:0000256" key="4">
    <source>
        <dbReference type="ARBA" id="ARBA00010617"/>
    </source>
</evidence>
<keyword evidence="10 13" id="KW-0408">Iron</keyword>
<evidence type="ECO:0000256" key="10">
    <source>
        <dbReference type="ARBA" id="ARBA00023004"/>
    </source>
</evidence>
<dbReference type="PRINTS" id="PR00385">
    <property type="entry name" value="P450"/>
</dbReference>
<sequence>MDPITLALLLVFLAGATYLLSQRRKWVRQVDLIPGPPAIPILGNTWDIMWRFKFNQTRTMEAWTKKYGDVFRFWVGCSVPVVVLVKPEDVEIILSSNKHIEKSYVYRQLHPWIGTGLLTSSGKKWHTRRKLITPTFHFRILDQFIEVFNRHSDILVSRLLKTSGTINIHEFMTLCTLDVICETAMGTKVNAQKEKDSSYVTAIHDVITSFHARTMKPWLHGDALFNVSKDGRTFNKALTVLHKYTRDVVESRRRERESNRRDSLSATDKELGMKKRIAFLDQLLQASDSSGKPLLDDGGIQEEVDTFMFEGHDTTAAGISFILYNIAAHPEVQDKLAEEMDDIFGDSSRPATSQDLQNMKYAERVVKESLRLYPSVPVFGRSIHEDLPITGGHVIPAGCSVAMSVLLMGRNAKHWPNPEKFDPDRFLPENTVSRHPYAYVPFSAGARNCIGQKFAMMEMKSTVSKVIRHCKLSLPYPGYKPEVEGRAILKANDGVLLRISPR</sequence>
<keyword evidence="8" id="KW-0492">Microsome</keyword>
<keyword evidence="11 14" id="KW-0503">Monooxygenase</keyword>
<evidence type="ECO:0000256" key="6">
    <source>
        <dbReference type="ARBA" id="ARBA00022723"/>
    </source>
</evidence>
<dbReference type="EMBL" id="JAPTSV010000007">
    <property type="protein sequence ID" value="KAJ1526193.1"/>
    <property type="molecule type" value="Genomic_DNA"/>
</dbReference>
<evidence type="ECO:0000256" key="3">
    <source>
        <dbReference type="ARBA" id="ARBA00004406"/>
    </source>
</evidence>
<evidence type="ECO:0000256" key="12">
    <source>
        <dbReference type="ARBA" id="ARBA00023136"/>
    </source>
</evidence>
<evidence type="ECO:0000256" key="14">
    <source>
        <dbReference type="RuleBase" id="RU000461"/>
    </source>
</evidence>
<dbReference type="InterPro" id="IPR001128">
    <property type="entry name" value="Cyt_P450"/>
</dbReference>
<dbReference type="AlphaFoldDB" id="A0AAV7XNG3"/>
<keyword evidence="7" id="KW-0256">Endoplasmic reticulum</keyword>
<dbReference type="Proteomes" id="UP001075354">
    <property type="component" value="Chromosome 7"/>
</dbReference>
<dbReference type="GO" id="GO:0005789">
    <property type="term" value="C:endoplasmic reticulum membrane"/>
    <property type="evidence" value="ECO:0007669"/>
    <property type="project" value="UniProtKB-SubCell"/>
</dbReference>
<dbReference type="GO" id="GO:0020037">
    <property type="term" value="F:heme binding"/>
    <property type="evidence" value="ECO:0007669"/>
    <property type="project" value="InterPro"/>
</dbReference>
<evidence type="ECO:0000313" key="16">
    <source>
        <dbReference type="Proteomes" id="UP001075354"/>
    </source>
</evidence>
<organism evidence="15 16">
    <name type="scientific">Megalurothrips usitatus</name>
    <name type="common">bean blossom thrips</name>
    <dbReference type="NCBI Taxonomy" id="439358"/>
    <lineage>
        <taxon>Eukaryota</taxon>
        <taxon>Metazoa</taxon>
        <taxon>Ecdysozoa</taxon>
        <taxon>Arthropoda</taxon>
        <taxon>Hexapoda</taxon>
        <taxon>Insecta</taxon>
        <taxon>Pterygota</taxon>
        <taxon>Neoptera</taxon>
        <taxon>Paraneoptera</taxon>
        <taxon>Thysanoptera</taxon>
        <taxon>Terebrantia</taxon>
        <taxon>Thripoidea</taxon>
        <taxon>Thripidae</taxon>
        <taxon>Megalurothrips</taxon>
    </lineage>
</organism>
<dbReference type="CDD" id="cd20628">
    <property type="entry name" value="CYP4"/>
    <property type="match status" value="1"/>
</dbReference>
<evidence type="ECO:0008006" key="17">
    <source>
        <dbReference type="Google" id="ProtNLM"/>
    </source>
</evidence>
<keyword evidence="16" id="KW-1185">Reference proteome</keyword>
<proteinExistence type="inferred from homology"/>
<keyword evidence="9 14" id="KW-0560">Oxidoreductase</keyword>